<reference evidence="3" key="1">
    <citation type="submission" date="2017-02" db="UniProtKB">
        <authorList>
            <consortium name="WormBaseParasite"/>
        </authorList>
    </citation>
    <scope>IDENTIFICATION</scope>
</reference>
<feature type="domain" description="EGF-like" evidence="1">
    <location>
        <begin position="245"/>
        <end position="287"/>
    </location>
</feature>
<evidence type="ECO:0000313" key="2">
    <source>
        <dbReference type="Proteomes" id="UP000046393"/>
    </source>
</evidence>
<dbReference type="InterPro" id="IPR006150">
    <property type="entry name" value="Cys_repeat_1"/>
</dbReference>
<keyword evidence="2" id="KW-1185">Reference proteome</keyword>
<feature type="domain" description="EGF-like" evidence="1">
    <location>
        <begin position="313"/>
        <end position="346"/>
    </location>
</feature>
<accession>A0A0N5AHW4</accession>
<feature type="domain" description="EGF-like" evidence="1">
    <location>
        <begin position="193"/>
        <end position="226"/>
    </location>
</feature>
<dbReference type="AlphaFoldDB" id="A0A0N5AHW4"/>
<dbReference type="InterPro" id="IPR000742">
    <property type="entry name" value="EGF"/>
</dbReference>
<dbReference type="PANTHER" id="PTHR37157:SF2">
    <property type="entry name" value="EB DOMAIN-CONTAINING PROTEIN-RELATED"/>
    <property type="match status" value="1"/>
</dbReference>
<dbReference type="STRING" id="451379.A0A0N5AHW4"/>
<dbReference type="Proteomes" id="UP000046393">
    <property type="component" value="Unplaced"/>
</dbReference>
<dbReference type="WBParaSite" id="SMUV_0000398201-mRNA-1">
    <property type="protein sequence ID" value="SMUV_0000398201-mRNA-1"/>
    <property type="gene ID" value="SMUV_0000398201"/>
</dbReference>
<sequence length="840" mass="88772">MTIYPIESTIGTTCLSSSDCRGGEQCTLGTCQCSVNQISYNGRCLTNNNICTGGEQIYFNGRCLRTVSVNGQCETSSQCLSGSACFNSVCTCPTGTTYSNGACQVQNGICSSTQIYYQNQCYNLASIGQHCVIAAQCIGGSTCTNSVCQCPAGTTLVGQVCQTGSDGSTGTTCPNTQVSVNGMCLQRVSPGQSCQNTLQCLDGAECSANSICLCPTGMYIVSGFCRKFSSDDPCDQSTAVYINGQCLNVRSMGLNCQNTAQCLGGSKCINNICSCPTGTTAVNNYCVQATTYCNTNQVLFNNRCYSMASLGQSCFVTEQCPQGAECGYSAVCSCPYGSQAVNNQCVRNQGSSCTTNEVSINGVCYQYASPNGACTYSQQCLGDSTCINSFCQCSQNTILTLNAYCVSSSLSNGCNQNYVYVNGQCLAYGAPGSQCGYSSQCLGGSTCMNNVCACPNGYTNVMNYCVVSQSTSSCGTNEVYINGQCYQLRTINEYCLYNEQCQYGTTCQNNYCYCPSGYIWQGSYCSYSSTGNCGTNQVYINGMCYSIAYLGQTCQYAQQCQGGSTCLNNYCQCPSGWTQQGSSCVYNNGNTGGSCSTNQVLINGICYFVSSIGQTCQYTQQCLGGSICLNDYCQCSSSQVVRNNMCVSNGGSMCSAGQVYVNGQCLTQVQVNQFCYYNEQCLGNSNCTSNVCSCPSGTALSNNVCISSNANCRSYQVLVNGQCLDTVSIGMQCTDSSQCSTSASCIQTTGPQMTCQCNSGTTYFGSACLVASSYCPYNTVYISNNNCADLVSIGGSCSYTSQCMGFSACTNGICQCPYSYTNTNGVCRSTSSVSLCYTVT</sequence>
<protein>
    <submittedName>
        <fullName evidence="3">Prion-like-(Q/N-rich) domain-bearing protein 25</fullName>
    </submittedName>
</protein>
<feature type="domain" description="EGF-like" evidence="1">
    <location>
        <begin position="130"/>
        <end position="162"/>
    </location>
</feature>
<feature type="domain" description="EGF-like" evidence="1">
    <location>
        <begin position="434"/>
        <end position="466"/>
    </location>
</feature>
<organism evidence="2 3">
    <name type="scientific">Syphacia muris</name>
    <dbReference type="NCBI Taxonomy" id="451379"/>
    <lineage>
        <taxon>Eukaryota</taxon>
        <taxon>Metazoa</taxon>
        <taxon>Ecdysozoa</taxon>
        <taxon>Nematoda</taxon>
        <taxon>Chromadorea</taxon>
        <taxon>Rhabditida</taxon>
        <taxon>Spirurina</taxon>
        <taxon>Oxyuridomorpha</taxon>
        <taxon>Oxyuroidea</taxon>
        <taxon>Oxyuridae</taxon>
        <taxon>Syphacia</taxon>
    </lineage>
</organism>
<feature type="domain" description="EGF-like" evidence="1">
    <location>
        <begin position="373"/>
        <end position="406"/>
    </location>
</feature>
<dbReference type="PANTHER" id="PTHR37157">
    <property type="entry name" value="PRION-LIKE-(Q/N-RICH) DOMAIN-BEARING PROTEIN 25"/>
    <property type="match status" value="1"/>
</dbReference>
<dbReference type="InterPro" id="IPR006149">
    <property type="entry name" value="EB_dom"/>
</dbReference>
<proteinExistence type="predicted"/>
<evidence type="ECO:0000259" key="1">
    <source>
        <dbReference type="SMART" id="SM00181"/>
    </source>
</evidence>
<feature type="domain" description="EGF-like" evidence="1">
    <location>
        <begin position="72"/>
        <end position="104"/>
    </location>
</feature>
<feature type="domain" description="EGF-like" evidence="1">
    <location>
        <begin position="732"/>
        <end position="769"/>
    </location>
</feature>
<evidence type="ECO:0000313" key="3">
    <source>
        <dbReference type="WBParaSite" id="SMUV_0000398201-mRNA-1"/>
    </source>
</evidence>
<feature type="domain" description="EGF-like" evidence="1">
    <location>
        <begin position="494"/>
        <end position="526"/>
    </location>
</feature>
<name>A0A0N5AHW4_9BILA</name>
<feature type="domain" description="EGF-like" evidence="1">
    <location>
        <begin position="553"/>
        <end position="585"/>
    </location>
</feature>
<feature type="domain" description="EGF-like" evidence="1">
    <location>
        <begin position="664"/>
        <end position="706"/>
    </location>
</feature>
<dbReference type="SMART" id="SM00289">
    <property type="entry name" value="WR1"/>
    <property type="match status" value="12"/>
</dbReference>
<dbReference type="Pfam" id="PF01683">
    <property type="entry name" value="EB"/>
    <property type="match status" value="13"/>
</dbReference>
<dbReference type="SMART" id="SM00181">
    <property type="entry name" value="EGF"/>
    <property type="match status" value="11"/>
</dbReference>